<evidence type="ECO:0000256" key="2">
    <source>
        <dbReference type="SAM" id="MobiDB-lite"/>
    </source>
</evidence>
<feature type="region of interest" description="Disordered" evidence="2">
    <location>
        <begin position="1"/>
        <end position="61"/>
    </location>
</feature>
<dbReference type="SMART" id="SM00271">
    <property type="entry name" value="DnaJ"/>
    <property type="match status" value="1"/>
</dbReference>
<dbReference type="PRINTS" id="PR00625">
    <property type="entry name" value="JDOMAIN"/>
</dbReference>
<gene>
    <name evidence="4" type="ORF">PIIN_09359</name>
</gene>
<dbReference type="InterPro" id="IPR036869">
    <property type="entry name" value="J_dom_sf"/>
</dbReference>
<sequence>MAKKKKAGSSAEKRESTTSPIPVTDEAPVDTPAPSATSNEAASSSTPPEENKQLVEETKIDKTAEADRLKERGNTAFKAQDYKEATKLYSEAIDLDPSQAAYHANRAAARIALKQFRLALEDCQQARSLQQQSPQLKTLLRLARCQLATGSPEPALSTLREAQALNAEPSRDLWQLKSNAETMLRHLDSVAKARVKGEWSTASAALDAARKMLEGEGKDVPTQWRCWTIEFRIAAGSWDAAMDAVRDALRCEGNSPDVHALRGQLLFLTNKPTEATSILRQALTLDPEHAAARKLLKRVRALEKVKEEGNNDFKRSNWNDAVSKYSEALEIVGSSPEEGRGGIIRAILLSNRAIAFSKIATTEAYESALEDIAMSLTLHPDNWKAVRTRARIRLAQDDFEVAISDFKEALELVEAGEGHGNAMSEIREELRKAEVLLKRSKEKDYYKILGLARSATTADIKKAYRKESMKHHPDKGGDEETFKLVVEAHAVLSDPDKRHRYDMGEDIDGQMNSQGAGGFPGGVDISEMLFAQASALSFRAVPPKRAHRCLAVEGAVMGARPLDHPSQEDPGGTPILTRRALGFEVSSLICIIHGELELSSAYDLQPLCMVLLTSTISDAIPARLIVARWMLMARRGRKGGPPCASTDDRHRAPERKRGNKKRVEKKEEMVHKHRRLLGRD</sequence>
<feature type="compositionally biased region" description="Low complexity" evidence="2">
    <location>
        <begin position="32"/>
        <end position="48"/>
    </location>
</feature>
<protein>
    <submittedName>
        <fullName evidence="4">Related to tetratricopeptide repeat protein 2, dnajc7</fullName>
    </submittedName>
</protein>
<dbReference type="InterPro" id="IPR011990">
    <property type="entry name" value="TPR-like_helical_dom_sf"/>
</dbReference>
<dbReference type="STRING" id="1109443.G4TVN2"/>
<dbReference type="SUPFAM" id="SSF48452">
    <property type="entry name" value="TPR-like"/>
    <property type="match status" value="2"/>
</dbReference>
<dbReference type="PROSITE" id="PS50005">
    <property type="entry name" value="TPR"/>
    <property type="match status" value="2"/>
</dbReference>
<dbReference type="HOGENOM" id="CLU_015935_3_0_1"/>
<feature type="repeat" description="TPR" evidence="1">
    <location>
        <begin position="66"/>
        <end position="99"/>
    </location>
</feature>
<dbReference type="InterPro" id="IPR052758">
    <property type="entry name" value="SRC_co-chaperone"/>
</dbReference>
<organism evidence="4 5">
    <name type="scientific">Serendipita indica (strain DSM 11827)</name>
    <name type="common">Root endophyte fungus</name>
    <name type="synonym">Piriformospora indica</name>
    <dbReference type="NCBI Taxonomy" id="1109443"/>
    <lineage>
        <taxon>Eukaryota</taxon>
        <taxon>Fungi</taxon>
        <taxon>Dikarya</taxon>
        <taxon>Basidiomycota</taxon>
        <taxon>Agaricomycotina</taxon>
        <taxon>Agaricomycetes</taxon>
        <taxon>Sebacinales</taxon>
        <taxon>Serendipitaceae</taxon>
        <taxon>Serendipita</taxon>
    </lineage>
</organism>
<dbReference type="Pfam" id="PF13432">
    <property type="entry name" value="TPR_16"/>
    <property type="match status" value="1"/>
</dbReference>
<feature type="compositionally biased region" description="Basic and acidic residues" evidence="2">
    <location>
        <begin position="49"/>
        <end position="61"/>
    </location>
</feature>
<dbReference type="PROSITE" id="PS00636">
    <property type="entry name" value="DNAJ_1"/>
    <property type="match status" value="1"/>
</dbReference>
<evidence type="ECO:0000259" key="3">
    <source>
        <dbReference type="PROSITE" id="PS50076"/>
    </source>
</evidence>
<dbReference type="CDD" id="cd06257">
    <property type="entry name" value="DnaJ"/>
    <property type="match status" value="1"/>
</dbReference>
<feature type="compositionally biased region" description="Basic residues" evidence="2">
    <location>
        <begin position="671"/>
        <end position="680"/>
    </location>
</feature>
<feature type="domain" description="J" evidence="3">
    <location>
        <begin position="444"/>
        <end position="505"/>
    </location>
</feature>
<dbReference type="AlphaFoldDB" id="G4TVN2"/>
<dbReference type="InterPro" id="IPR019734">
    <property type="entry name" value="TPR_rpt"/>
</dbReference>
<keyword evidence="1" id="KW-0802">TPR repeat</keyword>
<evidence type="ECO:0000313" key="5">
    <source>
        <dbReference type="Proteomes" id="UP000007148"/>
    </source>
</evidence>
<evidence type="ECO:0000313" key="4">
    <source>
        <dbReference type="EMBL" id="CCA75375.1"/>
    </source>
</evidence>
<accession>G4TVN2</accession>
<dbReference type="Pfam" id="PF13181">
    <property type="entry name" value="TPR_8"/>
    <property type="match status" value="1"/>
</dbReference>
<name>G4TVN2_SERID</name>
<dbReference type="InterPro" id="IPR001623">
    <property type="entry name" value="DnaJ_domain"/>
</dbReference>
<feature type="compositionally biased region" description="Basic residues" evidence="2">
    <location>
        <begin position="652"/>
        <end position="663"/>
    </location>
</feature>
<dbReference type="Gene3D" id="1.10.287.110">
    <property type="entry name" value="DnaJ domain"/>
    <property type="match status" value="1"/>
</dbReference>
<dbReference type="SMART" id="SM00028">
    <property type="entry name" value="TPR"/>
    <property type="match status" value="6"/>
</dbReference>
<evidence type="ECO:0000256" key="1">
    <source>
        <dbReference type="PROSITE-ProRule" id="PRU00339"/>
    </source>
</evidence>
<dbReference type="PANTHER" id="PTHR44200">
    <property type="entry name" value="DNAJ HOMOLOG SUBFAMILY C MEMBER 7"/>
    <property type="match status" value="1"/>
</dbReference>
<dbReference type="PANTHER" id="PTHR44200:SF1">
    <property type="entry name" value="DNAJ HOMOLOG SUBFAMILY C MEMBER 7"/>
    <property type="match status" value="1"/>
</dbReference>
<dbReference type="PROSITE" id="PS50076">
    <property type="entry name" value="DNAJ_2"/>
    <property type="match status" value="1"/>
</dbReference>
<dbReference type="OrthoDB" id="10250354at2759"/>
<feature type="region of interest" description="Disordered" evidence="2">
    <location>
        <begin position="636"/>
        <end position="680"/>
    </location>
</feature>
<dbReference type="eggNOG" id="KOG0550">
    <property type="taxonomic scope" value="Eukaryota"/>
</dbReference>
<dbReference type="InterPro" id="IPR018253">
    <property type="entry name" value="DnaJ_domain_CS"/>
</dbReference>
<keyword evidence="5" id="KW-1185">Reference proteome</keyword>
<dbReference type="InParanoid" id="G4TVN2"/>
<dbReference type="Gene3D" id="1.25.40.10">
    <property type="entry name" value="Tetratricopeptide repeat domain"/>
    <property type="match status" value="1"/>
</dbReference>
<dbReference type="EMBL" id="CAFZ01000440">
    <property type="protein sequence ID" value="CCA75375.1"/>
    <property type="molecule type" value="Genomic_DNA"/>
</dbReference>
<dbReference type="OMA" id="KLYMNRA"/>
<proteinExistence type="predicted"/>
<dbReference type="FunCoup" id="G4TVN2">
    <property type="interactions" value="666"/>
</dbReference>
<dbReference type="SUPFAM" id="SSF46565">
    <property type="entry name" value="Chaperone J-domain"/>
    <property type="match status" value="1"/>
</dbReference>
<dbReference type="Proteomes" id="UP000007148">
    <property type="component" value="Unassembled WGS sequence"/>
</dbReference>
<feature type="repeat" description="TPR" evidence="1">
    <location>
        <begin position="256"/>
        <end position="289"/>
    </location>
</feature>
<comment type="caution">
    <text evidence="4">The sequence shown here is derived from an EMBL/GenBank/DDBJ whole genome shotgun (WGS) entry which is preliminary data.</text>
</comment>
<dbReference type="Pfam" id="PF00226">
    <property type="entry name" value="DnaJ"/>
    <property type="match status" value="1"/>
</dbReference>
<reference evidence="4 5" key="1">
    <citation type="journal article" date="2011" name="PLoS Pathog.">
        <title>Endophytic Life Strategies Decoded by Genome and Transcriptome Analyses of the Mutualistic Root Symbiont Piriformospora indica.</title>
        <authorList>
            <person name="Zuccaro A."/>
            <person name="Lahrmann U."/>
            <person name="Guldener U."/>
            <person name="Langen G."/>
            <person name="Pfiffi S."/>
            <person name="Biedenkopf D."/>
            <person name="Wong P."/>
            <person name="Samans B."/>
            <person name="Grimm C."/>
            <person name="Basiewicz M."/>
            <person name="Murat C."/>
            <person name="Martin F."/>
            <person name="Kogel K.H."/>
        </authorList>
    </citation>
    <scope>NUCLEOTIDE SEQUENCE [LARGE SCALE GENOMIC DNA]</scope>
    <source>
        <strain evidence="4 5">DSM 11827</strain>
    </source>
</reference>